<keyword evidence="4" id="KW-1185">Reference proteome</keyword>
<dbReference type="PANTHER" id="PTHR40066">
    <property type="entry name" value="UPF0473 PROTEIN CBO2561/CLC_2432"/>
    <property type="match status" value="1"/>
</dbReference>
<evidence type="ECO:0000256" key="2">
    <source>
        <dbReference type="HAMAP-Rule" id="MF_01448"/>
    </source>
</evidence>
<organism evidence="3 4">
    <name type="scientific">Geomicrobium sediminis</name>
    <dbReference type="NCBI Taxonomy" id="1347788"/>
    <lineage>
        <taxon>Bacteria</taxon>
        <taxon>Bacillati</taxon>
        <taxon>Bacillota</taxon>
        <taxon>Bacilli</taxon>
        <taxon>Bacillales</taxon>
        <taxon>Geomicrobium</taxon>
    </lineage>
</organism>
<dbReference type="PANTHER" id="PTHR40066:SF1">
    <property type="entry name" value="UPF0473 PROTEIN CBO2561_CLC_2432"/>
    <property type="match status" value="1"/>
</dbReference>
<dbReference type="EMBL" id="JAFBEC010000008">
    <property type="protein sequence ID" value="MBM7633894.1"/>
    <property type="molecule type" value="Genomic_DNA"/>
</dbReference>
<evidence type="ECO:0000313" key="4">
    <source>
        <dbReference type="Proteomes" id="UP000741863"/>
    </source>
</evidence>
<reference evidence="3 4" key="1">
    <citation type="submission" date="2021-01" db="EMBL/GenBank/DDBJ databases">
        <title>Genomic Encyclopedia of Type Strains, Phase IV (KMG-IV): sequencing the most valuable type-strain genomes for metagenomic binning, comparative biology and taxonomic classification.</title>
        <authorList>
            <person name="Goeker M."/>
        </authorList>
    </citation>
    <scope>NUCLEOTIDE SEQUENCE [LARGE SCALE GENOMIC DNA]</scope>
    <source>
        <strain evidence="3 4">DSM 25540</strain>
    </source>
</reference>
<evidence type="ECO:0000256" key="1">
    <source>
        <dbReference type="ARBA" id="ARBA00008439"/>
    </source>
</evidence>
<name>A0ABS2PEN5_9BACL</name>
<dbReference type="Pfam" id="PF06949">
    <property type="entry name" value="DUF1292"/>
    <property type="match status" value="1"/>
</dbReference>
<dbReference type="RefSeq" id="WP_239575558.1">
    <property type="nucleotide sequence ID" value="NZ_JAFBEC010000008.1"/>
</dbReference>
<dbReference type="Proteomes" id="UP000741863">
    <property type="component" value="Unassembled WGS sequence"/>
</dbReference>
<dbReference type="NCBIfam" id="NF010222">
    <property type="entry name" value="PRK13678.2-5"/>
    <property type="match status" value="1"/>
</dbReference>
<accession>A0ABS2PEN5</accession>
<comment type="similarity">
    <text evidence="1 2">Belongs to the UPF0473 family.</text>
</comment>
<gene>
    <name evidence="3" type="ORF">JOD17_002990</name>
</gene>
<proteinExistence type="inferred from homology"/>
<dbReference type="HAMAP" id="MF_01448">
    <property type="entry name" value="UPF0473"/>
    <property type="match status" value="1"/>
</dbReference>
<dbReference type="InterPro" id="IPR009711">
    <property type="entry name" value="UPF0473"/>
</dbReference>
<sequence>MLEENERIVLPDPDGEGEHVFEVMFTFEVDDSEKQYVVVTPVVEDDQEEDEEVEIFAFEYEESAEDPEGYTLHQIESDEEWEMVEEMINTLLEDDETLLVDGEAEDKE</sequence>
<protein>
    <recommendedName>
        <fullName evidence="2">UPF0473 protein JOD17_002990</fullName>
    </recommendedName>
</protein>
<evidence type="ECO:0000313" key="3">
    <source>
        <dbReference type="EMBL" id="MBM7633894.1"/>
    </source>
</evidence>
<comment type="caution">
    <text evidence="3">The sequence shown here is derived from an EMBL/GenBank/DDBJ whole genome shotgun (WGS) entry which is preliminary data.</text>
</comment>